<evidence type="ECO:0000256" key="6">
    <source>
        <dbReference type="ARBA" id="ARBA00023054"/>
    </source>
</evidence>
<evidence type="ECO:0000256" key="7">
    <source>
        <dbReference type="ARBA" id="ARBA00023163"/>
    </source>
</evidence>
<evidence type="ECO:0000256" key="11">
    <source>
        <dbReference type="SAM" id="MobiDB-lite"/>
    </source>
</evidence>
<dbReference type="GO" id="GO:0006368">
    <property type="term" value="P:transcription elongation by RNA polymerase II"/>
    <property type="evidence" value="ECO:0007669"/>
    <property type="project" value="TreeGrafter"/>
</dbReference>
<dbReference type="EMBL" id="HBFR01028506">
    <property type="protein sequence ID" value="CAD8893485.1"/>
    <property type="molecule type" value="Transcribed_RNA"/>
</dbReference>
<sequence>MRPVLQGRKMQGNLEAHSNGFRFITTRRDTVLDIMYNNIKHAIFQPCEKEIMVLIHFHLKNPIMVFKKKQKDIQFYTEVIDASLQVSDQRRSMYDPDEMDDEQRERQLRKRLNEAFKDFCRKVETVSKKNGYGVEFDIPYRDLGFEGTPHKEMVFIQPTLNCIVNLTETPFFCADLSEVDHVHFERVTFHSKAFDIVMINKDHTKQPWRIDMIPNTDKDSIQDWLTDMDISYTEGPMNLNWKSIMGTVAGDDRFYMNTEDDEVTPKEAGWEFLRMQGRDDDTDNSDGDQDSEFSNARSSSSESLSEEESDFDSSSESESEDPDDDLDEQGLDWDDMEKKAIAEDRRNAQNSREERGGGAAKSSRGGARGGGRGGSVNPRSSGFFSGAPKRRGGASNAPPKRRRR</sequence>
<proteinExistence type="inferred from homology"/>
<feature type="region of interest" description="Disordered" evidence="11">
    <location>
        <begin position="277"/>
        <end position="404"/>
    </location>
</feature>
<comment type="similarity">
    <text evidence="1 10">Belongs to the peptidase M24 family. SPT16 subfamily.</text>
</comment>
<evidence type="ECO:0000256" key="9">
    <source>
        <dbReference type="ARBA" id="ARBA00023242"/>
    </source>
</evidence>
<dbReference type="PANTHER" id="PTHR13980">
    <property type="entry name" value="CDC68 RELATED"/>
    <property type="match status" value="1"/>
</dbReference>
<evidence type="ECO:0000259" key="12">
    <source>
        <dbReference type="SMART" id="SM01287"/>
    </source>
</evidence>
<evidence type="ECO:0000256" key="3">
    <source>
        <dbReference type="ARBA" id="ARBA00022705"/>
    </source>
</evidence>
<keyword evidence="9 10" id="KW-0539">Nucleus</keyword>
<evidence type="ECO:0000256" key="10">
    <source>
        <dbReference type="RuleBase" id="RU367052"/>
    </source>
</evidence>
<evidence type="ECO:0000256" key="5">
    <source>
        <dbReference type="ARBA" id="ARBA00023015"/>
    </source>
</evidence>
<evidence type="ECO:0000256" key="2">
    <source>
        <dbReference type="ARBA" id="ARBA00022454"/>
    </source>
</evidence>
<dbReference type="Pfam" id="PF24824">
    <property type="entry name" value="PH_SPT16"/>
    <property type="match status" value="1"/>
</dbReference>
<evidence type="ECO:0000313" key="13">
    <source>
        <dbReference type="EMBL" id="CAD8893485.1"/>
    </source>
</evidence>
<evidence type="ECO:0000256" key="8">
    <source>
        <dbReference type="ARBA" id="ARBA00023204"/>
    </source>
</evidence>
<dbReference type="GO" id="GO:0035101">
    <property type="term" value="C:FACT complex"/>
    <property type="evidence" value="ECO:0007669"/>
    <property type="project" value="UniProtKB-UniRule"/>
</dbReference>
<dbReference type="Pfam" id="PF21091">
    <property type="entry name" value="SPT16_C"/>
    <property type="match status" value="1"/>
</dbReference>
<dbReference type="Pfam" id="PF08512">
    <property type="entry name" value="Rttp106-like_middle"/>
    <property type="match status" value="1"/>
</dbReference>
<keyword evidence="4 10" id="KW-0227">DNA damage</keyword>
<feature type="compositionally biased region" description="Basic and acidic residues" evidence="11">
    <location>
        <begin position="336"/>
        <end position="356"/>
    </location>
</feature>
<dbReference type="InterPro" id="IPR013719">
    <property type="entry name" value="RTT106/SPT16-like_middle_dom"/>
</dbReference>
<feature type="compositionally biased region" description="Low complexity" evidence="11">
    <location>
        <begin position="292"/>
        <end position="303"/>
    </location>
</feature>
<name>A0A7S1BR41_9STRA</name>
<keyword evidence="5 10" id="KW-0805">Transcription regulation</keyword>
<dbReference type="PANTHER" id="PTHR13980:SF15">
    <property type="entry name" value="FACT COMPLEX SUBUNIT SPT16"/>
    <property type="match status" value="1"/>
</dbReference>
<dbReference type="InterPro" id="IPR056595">
    <property type="entry name" value="Fact-SPT16_PH"/>
</dbReference>
<dbReference type="FunFam" id="2.30.29.150:FF:000004">
    <property type="entry name" value="FACT complex subunit SPT16"/>
    <property type="match status" value="1"/>
</dbReference>
<dbReference type="GO" id="GO:0031491">
    <property type="term" value="F:nucleosome binding"/>
    <property type="evidence" value="ECO:0007669"/>
    <property type="project" value="TreeGrafter"/>
</dbReference>
<feature type="compositionally biased region" description="Acidic residues" evidence="11">
    <location>
        <begin position="304"/>
        <end position="335"/>
    </location>
</feature>
<dbReference type="FunFam" id="2.30.29.30:FF:000017">
    <property type="entry name" value="FACT complex subunit SPT16"/>
    <property type="match status" value="1"/>
</dbReference>
<comment type="subunit">
    <text evidence="10">Component of the FACT complex.</text>
</comment>
<dbReference type="InterPro" id="IPR040258">
    <property type="entry name" value="Spt16"/>
</dbReference>
<protein>
    <recommendedName>
        <fullName evidence="10">FACT complex subunit</fullName>
    </recommendedName>
</protein>
<dbReference type="AlphaFoldDB" id="A0A7S1BR41"/>
<accession>A0A7S1BR41</accession>
<keyword evidence="6" id="KW-0175">Coiled coil</keyword>
<comment type="function">
    <text evidence="10">Component of the FACT complex, a general chromatin factor that acts to reorganize nucleosomes. The FACT complex is involved in multiple processes that require DNA as a template such as mRNA elongation, DNA replication and DNA repair. During transcription elongation the FACT complex acts as a histone chaperone that both destabilizes and restores nucleosomal structure. It facilitates the passage of RNA polymerase II and transcription by promoting the dissociation of one histone H2A-H2B dimer from the nucleosome, then subsequently promotes the reestablishment of the nucleosome following the passage of RNA polymerase II.</text>
</comment>
<keyword evidence="8 10" id="KW-0234">DNA repair</keyword>
<feature type="compositionally biased region" description="Acidic residues" evidence="11">
    <location>
        <begin position="280"/>
        <end position="291"/>
    </location>
</feature>
<feature type="domain" description="Histone chaperone RTT106/FACT complex subunit SPT16-like middle" evidence="12">
    <location>
        <begin position="145"/>
        <end position="235"/>
    </location>
</feature>
<evidence type="ECO:0000256" key="4">
    <source>
        <dbReference type="ARBA" id="ARBA00022763"/>
    </source>
</evidence>
<evidence type="ECO:0000256" key="1">
    <source>
        <dbReference type="ARBA" id="ARBA00010779"/>
    </source>
</evidence>
<keyword evidence="2 10" id="KW-0158">Chromosome</keyword>
<dbReference type="Gene3D" id="2.30.29.150">
    <property type="match status" value="1"/>
</dbReference>
<organism evidence="13">
    <name type="scientific">Corethron hystrix</name>
    <dbReference type="NCBI Taxonomy" id="216773"/>
    <lineage>
        <taxon>Eukaryota</taxon>
        <taxon>Sar</taxon>
        <taxon>Stramenopiles</taxon>
        <taxon>Ochrophyta</taxon>
        <taxon>Bacillariophyta</taxon>
        <taxon>Coscinodiscophyceae</taxon>
        <taxon>Corethrophycidae</taxon>
        <taxon>Corethrales</taxon>
        <taxon>Corethraceae</taxon>
        <taxon>Corethron</taxon>
    </lineage>
</organism>
<dbReference type="GO" id="GO:0006281">
    <property type="term" value="P:DNA repair"/>
    <property type="evidence" value="ECO:0007669"/>
    <property type="project" value="UniProtKB-UniRule"/>
</dbReference>
<dbReference type="Gene3D" id="2.30.29.30">
    <property type="entry name" value="Pleckstrin-homology domain (PH domain)/Phosphotyrosine-binding domain (PTB)"/>
    <property type="match status" value="1"/>
</dbReference>
<gene>
    <name evidence="13" type="ORF">CHYS00102_LOCUS20694</name>
</gene>
<dbReference type="InterPro" id="IPR011993">
    <property type="entry name" value="PH-like_dom_sf"/>
</dbReference>
<keyword evidence="3 10" id="KW-0235">DNA replication</keyword>
<comment type="subcellular location">
    <subcellularLocation>
        <location evidence="10">Nucleus</location>
    </subcellularLocation>
    <subcellularLocation>
        <location evidence="10">Chromosome</location>
    </subcellularLocation>
</comment>
<dbReference type="SMART" id="SM01287">
    <property type="entry name" value="Rtt106"/>
    <property type="match status" value="1"/>
</dbReference>
<dbReference type="InterPro" id="IPR048969">
    <property type="entry name" value="FACT_SPT16_C"/>
</dbReference>
<keyword evidence="7 10" id="KW-0804">Transcription</keyword>
<reference evidence="13" key="1">
    <citation type="submission" date="2021-01" db="EMBL/GenBank/DDBJ databases">
        <authorList>
            <person name="Corre E."/>
            <person name="Pelletier E."/>
            <person name="Niang G."/>
            <person name="Scheremetjew M."/>
            <person name="Finn R."/>
            <person name="Kale V."/>
            <person name="Holt S."/>
            <person name="Cochrane G."/>
            <person name="Meng A."/>
            <person name="Brown T."/>
            <person name="Cohen L."/>
        </authorList>
    </citation>
    <scope>NUCLEOTIDE SEQUENCE</scope>
    <source>
        <strain evidence="13">308</strain>
    </source>
</reference>
<dbReference type="GO" id="GO:0006260">
    <property type="term" value="P:DNA replication"/>
    <property type="evidence" value="ECO:0007669"/>
    <property type="project" value="UniProtKB-KW"/>
</dbReference>